<sequence>MASSSSTSNSAISSVVASAVATTTPGAGSPCAACKFLRRKCLPGCVFAPYFPPEEPQKFANVHKVFGASNVTKLLNELLPHQREDAVSSLAYEAEARVKDPVYGCVGAISVLQRQVHRLQKELDTAHAELLRYACGEVGIPTALPVTAAPRLAAGNAGTRPARRRLCYYYFFFRCGDLRFGLDERGSERLQEDGSPFIPG</sequence>
<dbReference type="InterPro" id="IPR004883">
    <property type="entry name" value="LOB"/>
</dbReference>
<accession>B9ET28</accession>
<reference evidence="3" key="2">
    <citation type="submission" date="2008-12" db="EMBL/GenBank/DDBJ databases">
        <title>Improved gene annotation of the rice (Oryza sativa) genomes.</title>
        <authorList>
            <person name="Wang J."/>
            <person name="Li R."/>
            <person name="Fan W."/>
            <person name="Huang Q."/>
            <person name="Zhang J."/>
            <person name="Zhou Y."/>
            <person name="Hu Y."/>
            <person name="Zi S."/>
            <person name="Li J."/>
            <person name="Ni P."/>
            <person name="Zheng H."/>
            <person name="Zhang Y."/>
            <person name="Zhao M."/>
            <person name="Hao Q."/>
            <person name="McDermott J."/>
            <person name="Samudrala R."/>
            <person name="Kristiansen K."/>
            <person name="Wong G.K.-S."/>
        </authorList>
    </citation>
    <scope>NUCLEOTIDE SEQUENCE</scope>
</reference>
<dbReference type="PANTHER" id="PTHR31301">
    <property type="entry name" value="LOB DOMAIN-CONTAINING PROTEIN 4-RELATED"/>
    <property type="match status" value="1"/>
</dbReference>
<dbReference type="AlphaFoldDB" id="B9ET28"/>
<dbReference type="PANTHER" id="PTHR31301:SF91">
    <property type="entry name" value="PROTEIN LATERAL ORGAN BOUNDARIES"/>
    <property type="match status" value="1"/>
</dbReference>
<comment type="similarity">
    <text evidence="1">Belongs to the LOB domain-containing protein family.</text>
</comment>
<evidence type="ECO:0000313" key="3">
    <source>
        <dbReference type="EMBL" id="EEE53944.1"/>
    </source>
</evidence>
<feature type="domain" description="LOB" evidence="2">
    <location>
        <begin position="29"/>
        <end position="130"/>
    </location>
</feature>
<organism evidence="3">
    <name type="scientific">Oryza sativa subsp. japonica</name>
    <name type="common">Rice</name>
    <dbReference type="NCBI Taxonomy" id="39947"/>
    <lineage>
        <taxon>Eukaryota</taxon>
        <taxon>Viridiplantae</taxon>
        <taxon>Streptophyta</taxon>
        <taxon>Embryophyta</taxon>
        <taxon>Tracheophyta</taxon>
        <taxon>Spermatophyta</taxon>
        <taxon>Magnoliopsida</taxon>
        <taxon>Liliopsida</taxon>
        <taxon>Poales</taxon>
        <taxon>Poaceae</taxon>
        <taxon>BOP clade</taxon>
        <taxon>Oryzoideae</taxon>
        <taxon>Oryzeae</taxon>
        <taxon>Oryzinae</taxon>
        <taxon>Oryza</taxon>
        <taxon>Oryza sativa</taxon>
    </lineage>
</organism>
<dbReference type="PROSITE" id="PS50891">
    <property type="entry name" value="LOB"/>
    <property type="match status" value="1"/>
</dbReference>
<dbReference type="EMBL" id="CM000138">
    <property type="protein sequence ID" value="EEE53944.1"/>
    <property type="molecule type" value="Genomic_DNA"/>
</dbReference>
<name>B9ET28_ORYSJ</name>
<reference evidence="3" key="1">
    <citation type="journal article" date="2005" name="PLoS Biol.">
        <title>The genomes of Oryza sativa: a history of duplications.</title>
        <authorList>
            <person name="Yu J."/>
            <person name="Wang J."/>
            <person name="Lin W."/>
            <person name="Li S."/>
            <person name="Li H."/>
            <person name="Zhou J."/>
            <person name="Ni P."/>
            <person name="Dong W."/>
            <person name="Hu S."/>
            <person name="Zeng C."/>
            <person name="Zhang J."/>
            <person name="Zhang Y."/>
            <person name="Li R."/>
            <person name="Xu Z."/>
            <person name="Li S."/>
            <person name="Li X."/>
            <person name="Zheng H."/>
            <person name="Cong L."/>
            <person name="Lin L."/>
            <person name="Yin J."/>
            <person name="Geng J."/>
            <person name="Li G."/>
            <person name="Shi J."/>
            <person name="Liu J."/>
            <person name="Lv H."/>
            <person name="Li J."/>
            <person name="Wang J."/>
            <person name="Deng Y."/>
            <person name="Ran L."/>
            <person name="Shi X."/>
            <person name="Wang X."/>
            <person name="Wu Q."/>
            <person name="Li C."/>
            <person name="Ren X."/>
            <person name="Wang J."/>
            <person name="Wang X."/>
            <person name="Li D."/>
            <person name="Liu D."/>
            <person name="Zhang X."/>
            <person name="Ji Z."/>
            <person name="Zhao W."/>
            <person name="Sun Y."/>
            <person name="Zhang Z."/>
            <person name="Bao J."/>
            <person name="Han Y."/>
            <person name="Dong L."/>
            <person name="Ji J."/>
            <person name="Chen P."/>
            <person name="Wu S."/>
            <person name="Liu J."/>
            <person name="Xiao Y."/>
            <person name="Bu D."/>
            <person name="Tan J."/>
            <person name="Yang L."/>
            <person name="Ye C."/>
            <person name="Zhang J."/>
            <person name="Xu J."/>
            <person name="Zhou Y."/>
            <person name="Yu Y."/>
            <person name="Zhang B."/>
            <person name="Zhuang S."/>
            <person name="Wei H."/>
            <person name="Liu B."/>
            <person name="Lei M."/>
            <person name="Yu H."/>
            <person name="Li Y."/>
            <person name="Xu H."/>
            <person name="Wei S."/>
            <person name="He X."/>
            <person name="Fang L."/>
            <person name="Zhang Z."/>
            <person name="Zhang Y."/>
            <person name="Huang X."/>
            <person name="Su Z."/>
            <person name="Tong W."/>
            <person name="Li J."/>
            <person name="Tong Z."/>
            <person name="Li S."/>
            <person name="Ye J."/>
            <person name="Wang L."/>
            <person name="Fang L."/>
            <person name="Lei T."/>
            <person name="Chen C."/>
            <person name="Chen H."/>
            <person name="Xu Z."/>
            <person name="Li H."/>
            <person name="Huang H."/>
            <person name="Zhang F."/>
            <person name="Xu H."/>
            <person name="Li N."/>
            <person name="Zhao C."/>
            <person name="Li S."/>
            <person name="Dong L."/>
            <person name="Huang Y."/>
            <person name="Li L."/>
            <person name="Xi Y."/>
            <person name="Qi Q."/>
            <person name="Li W."/>
            <person name="Zhang B."/>
            <person name="Hu W."/>
            <person name="Zhang Y."/>
            <person name="Tian X."/>
            <person name="Jiao Y."/>
            <person name="Liang X."/>
            <person name="Jin J."/>
            <person name="Gao L."/>
            <person name="Zheng W."/>
            <person name="Hao B."/>
            <person name="Liu S."/>
            <person name="Wang W."/>
            <person name="Yuan L."/>
            <person name="Cao M."/>
            <person name="McDermott J."/>
            <person name="Samudrala R."/>
            <person name="Wang J."/>
            <person name="Wong G.K."/>
            <person name="Yang H."/>
        </authorList>
    </citation>
    <scope>NUCLEOTIDE SEQUENCE [LARGE SCALE GENOMIC DNA]</scope>
</reference>
<dbReference type="Proteomes" id="UP000007752">
    <property type="component" value="Chromosome 1"/>
</dbReference>
<dbReference type="Pfam" id="PF03195">
    <property type="entry name" value="LOB"/>
    <property type="match status" value="1"/>
</dbReference>
<evidence type="ECO:0000259" key="2">
    <source>
        <dbReference type="PROSITE" id="PS50891"/>
    </source>
</evidence>
<proteinExistence type="inferred from homology"/>
<gene>
    <name evidence="3" type="ORF">OsJ_00533</name>
</gene>
<protein>
    <recommendedName>
        <fullName evidence="2">LOB domain-containing protein</fullName>
    </recommendedName>
</protein>
<evidence type="ECO:0000256" key="1">
    <source>
        <dbReference type="ARBA" id="ARBA00005474"/>
    </source>
</evidence>